<reference evidence="2 3" key="1">
    <citation type="journal article" date="2016" name="Nat. Commun.">
        <title>Thousands of microbial genomes shed light on interconnected biogeochemical processes in an aquifer system.</title>
        <authorList>
            <person name="Anantharaman K."/>
            <person name="Brown C.T."/>
            <person name="Hug L.A."/>
            <person name="Sharon I."/>
            <person name="Castelle C.J."/>
            <person name="Probst A.J."/>
            <person name="Thomas B.C."/>
            <person name="Singh A."/>
            <person name="Wilkins M.J."/>
            <person name="Karaoz U."/>
            <person name="Brodie E.L."/>
            <person name="Williams K.H."/>
            <person name="Hubbard S.S."/>
            <person name="Banfield J.F."/>
        </authorList>
    </citation>
    <scope>NUCLEOTIDE SEQUENCE [LARGE SCALE GENOMIC DNA]</scope>
</reference>
<sequence>MEIRNQQSGFALLMALIVVSVVVSIGLSVLDLTMKQVRLSTNSKDSETAFHAANAGLECARYWRTAESDDMEAGNSISPDCFGSAMTPVITNLSGINAYVYEMEATWGVSSALRCSQMTVLVISSDLSATTTVSGMQTIIPGYPYGATKDCRPGARCTAISVRGYSRSCGEITARGTVQREVLLEL</sequence>
<keyword evidence="1" id="KW-0472">Membrane</keyword>
<accession>A0A1F6FG31</accession>
<organism evidence="2 3">
    <name type="scientific">Candidatus Kaiserbacteria bacterium RIFCSPLOWO2_12_FULL_45_26</name>
    <dbReference type="NCBI Taxonomy" id="1798525"/>
    <lineage>
        <taxon>Bacteria</taxon>
        <taxon>Candidatus Kaiseribacteriota</taxon>
    </lineage>
</organism>
<gene>
    <name evidence="2" type="ORF">A3G90_01885</name>
</gene>
<evidence type="ECO:0000313" key="3">
    <source>
        <dbReference type="Proteomes" id="UP000177325"/>
    </source>
</evidence>
<keyword evidence="1" id="KW-1133">Transmembrane helix</keyword>
<name>A0A1F6FG31_9BACT</name>
<keyword evidence="1" id="KW-0812">Transmembrane</keyword>
<dbReference type="STRING" id="1798525.A3G90_01885"/>
<protein>
    <recommendedName>
        <fullName evidence="4">Type 4 fimbrial biogenesis protein PilX N-terminal domain-containing protein</fullName>
    </recommendedName>
</protein>
<proteinExistence type="predicted"/>
<feature type="transmembrane region" description="Helical" evidence="1">
    <location>
        <begin position="12"/>
        <end position="34"/>
    </location>
</feature>
<dbReference type="EMBL" id="MFMM01000001">
    <property type="protein sequence ID" value="OGG84812.1"/>
    <property type="molecule type" value="Genomic_DNA"/>
</dbReference>
<evidence type="ECO:0000313" key="2">
    <source>
        <dbReference type="EMBL" id="OGG84812.1"/>
    </source>
</evidence>
<comment type="caution">
    <text evidence="2">The sequence shown here is derived from an EMBL/GenBank/DDBJ whole genome shotgun (WGS) entry which is preliminary data.</text>
</comment>
<evidence type="ECO:0000256" key="1">
    <source>
        <dbReference type="SAM" id="Phobius"/>
    </source>
</evidence>
<evidence type="ECO:0008006" key="4">
    <source>
        <dbReference type="Google" id="ProtNLM"/>
    </source>
</evidence>
<dbReference type="Proteomes" id="UP000177325">
    <property type="component" value="Unassembled WGS sequence"/>
</dbReference>
<dbReference type="AlphaFoldDB" id="A0A1F6FG31"/>